<sequence length="55" mass="6506">MTYLLYYVTGQTFLIFYLYLHIPIFISRDIICTYFGNDVIVALYKTLSVIFVKTP</sequence>
<protein>
    <submittedName>
        <fullName evidence="2">Uncharacterized protein</fullName>
    </submittedName>
</protein>
<accession>U9UU57</accession>
<keyword evidence="1" id="KW-0812">Transmembrane</keyword>
<dbReference type="EMBL" id="KI274373">
    <property type="protein sequence ID" value="ESA23920.1"/>
    <property type="molecule type" value="Genomic_DNA"/>
</dbReference>
<name>U9UU57_RHIID</name>
<evidence type="ECO:0000256" key="1">
    <source>
        <dbReference type="SAM" id="Phobius"/>
    </source>
</evidence>
<keyword evidence="1" id="KW-0472">Membrane</keyword>
<dbReference type="AlphaFoldDB" id="U9UU57"/>
<organism evidence="2">
    <name type="scientific">Rhizophagus irregularis (strain DAOM 181602 / DAOM 197198 / MUCL 43194)</name>
    <name type="common">Arbuscular mycorrhizal fungus</name>
    <name type="synonym">Glomus intraradices</name>
    <dbReference type="NCBI Taxonomy" id="747089"/>
    <lineage>
        <taxon>Eukaryota</taxon>
        <taxon>Fungi</taxon>
        <taxon>Fungi incertae sedis</taxon>
        <taxon>Mucoromycota</taxon>
        <taxon>Glomeromycotina</taxon>
        <taxon>Glomeromycetes</taxon>
        <taxon>Glomerales</taxon>
        <taxon>Glomeraceae</taxon>
        <taxon>Rhizophagus</taxon>
    </lineage>
</organism>
<feature type="transmembrane region" description="Helical" evidence="1">
    <location>
        <begin position="6"/>
        <end position="26"/>
    </location>
</feature>
<gene>
    <name evidence="2" type="ORF">GLOINDRAFT_14938</name>
</gene>
<reference evidence="2" key="1">
    <citation type="submission" date="2013-07" db="EMBL/GenBank/DDBJ databases">
        <title>The genome of an arbuscular mycorrhizal fungus provides insights into the evolution of the oldest plant symbiosis.</title>
        <authorList>
            <consortium name="DOE Joint Genome Institute"/>
            <person name="Tisserant E."/>
            <person name="Malbreil M."/>
            <person name="Kuo A."/>
            <person name="Kohler A."/>
            <person name="Symeonidi A."/>
            <person name="Balestrini R."/>
            <person name="Charron P."/>
            <person name="Duensing N."/>
            <person name="Frei-dit-Frey N."/>
            <person name="Gianinazzi-Pearson V."/>
            <person name="Gilbert B."/>
            <person name="Handa Y."/>
            <person name="Hijri M."/>
            <person name="Kaul R."/>
            <person name="Kawaguchi M."/>
            <person name="Krajinski F."/>
            <person name="Lammers P."/>
            <person name="Lapierre D."/>
            <person name="Masclaux F.G."/>
            <person name="Murat C."/>
            <person name="Morin E."/>
            <person name="Ndikumana S."/>
            <person name="Pagni M."/>
            <person name="Petitpierre D."/>
            <person name="Requena N."/>
            <person name="Rosikiewicz P."/>
            <person name="Riley R."/>
            <person name="Saito K."/>
            <person name="San Clemente H."/>
            <person name="Shapiro H."/>
            <person name="van Tuinen D."/>
            <person name="Becard G."/>
            <person name="Bonfante P."/>
            <person name="Paszkowski U."/>
            <person name="Shachar-Hill Y."/>
            <person name="Young J.P."/>
            <person name="Sanders I.R."/>
            <person name="Henrissat B."/>
            <person name="Rensing S.A."/>
            <person name="Grigoriev I.V."/>
            <person name="Corradi N."/>
            <person name="Roux C."/>
            <person name="Martin F."/>
        </authorList>
    </citation>
    <scope>NUCLEOTIDE SEQUENCE</scope>
    <source>
        <strain evidence="2">DAOM 197198</strain>
    </source>
</reference>
<evidence type="ECO:0000313" key="2">
    <source>
        <dbReference type="EMBL" id="ESA23920.1"/>
    </source>
</evidence>
<proteinExistence type="predicted"/>
<dbReference type="HOGENOM" id="CLU_3033486_0_0_1"/>
<keyword evidence="1" id="KW-1133">Transmembrane helix</keyword>